<feature type="region of interest" description="Disordered" evidence="1">
    <location>
        <begin position="170"/>
        <end position="194"/>
    </location>
</feature>
<gene>
    <name evidence="2" type="ORF">DAPPUDRAFT_318241</name>
</gene>
<evidence type="ECO:0000313" key="2">
    <source>
        <dbReference type="EMBL" id="EFX80816.1"/>
    </source>
</evidence>
<dbReference type="KEGG" id="dpx:DAPPUDRAFT_318241"/>
<dbReference type="PANTHER" id="PTHR23263:SF124">
    <property type="entry name" value="SMALL PROLINE-RICH PROTEIN 3"/>
    <property type="match status" value="1"/>
</dbReference>
<dbReference type="PhylomeDB" id="E9GI83"/>
<keyword evidence="3" id="KW-1185">Reference proteome</keyword>
<dbReference type="STRING" id="6669.E9GI83"/>
<name>E9GI83_DAPPU</name>
<protein>
    <submittedName>
        <fullName evidence="2">Uncharacterized protein</fullName>
    </submittedName>
</protein>
<sequence>MGNTASCLPCVDLHFQSFNVIGNLAYNFIWPNMMTWVETTVHFVEMSAIVSCTSHLVQKHYRARDNGQLELFTLLLFGVQWFCSPFPVERCSEMEFKVQTCSSSHLNVSFVYVGVHAVYAVLNGWTVRYKLLVSTIAQKLILLNQQTREFIAPSRSCVVCVDRLHHARDNQDQQRLDQEEEKNGEAKNDDVNSGVGTNGPIHIANLQAVFQNHPKPRNFYLQANYGVVLLLCVESLMAGSTTSVPMSSWYGGYQTATPPPYYPKATYATTSYCTEVFKYYTNKAPDLNSTTYAAPSHYTDALNCYTEAPADYYTEAAKYYSATIYTTITEAANSLHHDLRYTAAPKYYTEEAAYNNVCCLVYYTEAPKYYITKAPEFYTSMYATPAYYIEAPQH</sequence>
<accession>E9GI83</accession>
<proteinExistence type="predicted"/>
<dbReference type="AlphaFoldDB" id="E9GI83"/>
<feature type="compositionally biased region" description="Basic and acidic residues" evidence="1">
    <location>
        <begin position="170"/>
        <end position="190"/>
    </location>
</feature>
<dbReference type="InParanoid" id="E9GI83"/>
<dbReference type="HOGENOM" id="CLU_058897_0_0_1"/>
<dbReference type="Proteomes" id="UP000000305">
    <property type="component" value="Unassembled WGS sequence"/>
</dbReference>
<organism evidence="2 3">
    <name type="scientific">Daphnia pulex</name>
    <name type="common">Water flea</name>
    <dbReference type="NCBI Taxonomy" id="6669"/>
    <lineage>
        <taxon>Eukaryota</taxon>
        <taxon>Metazoa</taxon>
        <taxon>Ecdysozoa</taxon>
        <taxon>Arthropoda</taxon>
        <taxon>Crustacea</taxon>
        <taxon>Branchiopoda</taxon>
        <taxon>Diplostraca</taxon>
        <taxon>Cladocera</taxon>
        <taxon>Anomopoda</taxon>
        <taxon>Daphniidae</taxon>
        <taxon>Daphnia</taxon>
    </lineage>
</organism>
<reference evidence="2 3" key="1">
    <citation type="journal article" date="2011" name="Science">
        <title>The ecoresponsive genome of Daphnia pulex.</title>
        <authorList>
            <person name="Colbourne J.K."/>
            <person name="Pfrender M.E."/>
            <person name="Gilbert D."/>
            <person name="Thomas W.K."/>
            <person name="Tucker A."/>
            <person name="Oakley T.H."/>
            <person name="Tokishita S."/>
            <person name="Aerts A."/>
            <person name="Arnold G.J."/>
            <person name="Basu M.K."/>
            <person name="Bauer D.J."/>
            <person name="Caceres C.E."/>
            <person name="Carmel L."/>
            <person name="Casola C."/>
            <person name="Choi J.H."/>
            <person name="Detter J.C."/>
            <person name="Dong Q."/>
            <person name="Dusheyko S."/>
            <person name="Eads B.D."/>
            <person name="Frohlich T."/>
            <person name="Geiler-Samerotte K.A."/>
            <person name="Gerlach D."/>
            <person name="Hatcher P."/>
            <person name="Jogdeo S."/>
            <person name="Krijgsveld J."/>
            <person name="Kriventseva E.V."/>
            <person name="Kultz D."/>
            <person name="Laforsch C."/>
            <person name="Lindquist E."/>
            <person name="Lopez J."/>
            <person name="Manak J.R."/>
            <person name="Muller J."/>
            <person name="Pangilinan J."/>
            <person name="Patwardhan R.P."/>
            <person name="Pitluck S."/>
            <person name="Pritham E.J."/>
            <person name="Rechtsteiner A."/>
            <person name="Rho M."/>
            <person name="Rogozin I.B."/>
            <person name="Sakarya O."/>
            <person name="Salamov A."/>
            <person name="Schaack S."/>
            <person name="Shapiro H."/>
            <person name="Shiga Y."/>
            <person name="Skalitzky C."/>
            <person name="Smith Z."/>
            <person name="Souvorov A."/>
            <person name="Sung W."/>
            <person name="Tang Z."/>
            <person name="Tsuchiya D."/>
            <person name="Tu H."/>
            <person name="Vos H."/>
            <person name="Wang M."/>
            <person name="Wolf Y.I."/>
            <person name="Yamagata H."/>
            <person name="Yamada T."/>
            <person name="Ye Y."/>
            <person name="Shaw J.R."/>
            <person name="Andrews J."/>
            <person name="Crease T.J."/>
            <person name="Tang H."/>
            <person name="Lucas S.M."/>
            <person name="Robertson H.M."/>
            <person name="Bork P."/>
            <person name="Koonin E.V."/>
            <person name="Zdobnov E.M."/>
            <person name="Grigoriev I.V."/>
            <person name="Lynch M."/>
            <person name="Boore J.L."/>
        </authorList>
    </citation>
    <scope>NUCLEOTIDE SEQUENCE [LARGE SCALE GENOMIC DNA]</scope>
</reference>
<evidence type="ECO:0000313" key="3">
    <source>
        <dbReference type="Proteomes" id="UP000000305"/>
    </source>
</evidence>
<dbReference type="PANTHER" id="PTHR23263">
    <property type="entry name" value="SMALL PROLINE-RICH PROTEIN"/>
    <property type="match status" value="1"/>
</dbReference>
<dbReference type="EMBL" id="GL732546">
    <property type="protein sequence ID" value="EFX80816.1"/>
    <property type="molecule type" value="Genomic_DNA"/>
</dbReference>
<evidence type="ECO:0000256" key="1">
    <source>
        <dbReference type="SAM" id="MobiDB-lite"/>
    </source>
</evidence>